<evidence type="ECO:0000313" key="1">
    <source>
        <dbReference type="EMBL" id="AFO52330.1"/>
    </source>
</evidence>
<accession>I7BAJ4</accession>
<dbReference type="HOGENOM" id="CLU_092774_0_0_14"/>
<evidence type="ECO:0000313" key="2">
    <source>
        <dbReference type="Proteomes" id="UP000006502"/>
    </source>
</evidence>
<dbReference type="EMBL" id="CP003731">
    <property type="protein sequence ID" value="AFO52330.1"/>
    <property type="molecule type" value="Genomic_DNA"/>
</dbReference>
<reference evidence="2" key="2">
    <citation type="submission" date="2012-07" db="EMBL/GenBank/DDBJ databases">
        <title>Complete genome sequence of 'Candidatus Mycoplasma haemolamae'.</title>
        <authorList>
            <person name="Guimaraes A.M.S."/>
            <person name="Toth B."/>
            <person name="Santos A.P."/>
            <person name="Nascimento N.C."/>
            <person name="Sojka J.E."/>
            <person name="Messick J.B."/>
        </authorList>
    </citation>
    <scope>NUCLEOTIDE SEQUENCE [LARGE SCALE GENOMIC DNA]</scope>
    <source>
        <strain evidence="2">Purdue</strain>
    </source>
</reference>
<keyword evidence="2" id="KW-1185">Reference proteome</keyword>
<proteinExistence type="predicted"/>
<gene>
    <name evidence="1" type="ordered locus">MHLP_03750</name>
</gene>
<protein>
    <submittedName>
        <fullName evidence="1">Uncharacterized protein</fullName>
    </submittedName>
</protein>
<dbReference type="KEGG" id="mhl:MHLP_03750"/>
<name>I7BAJ4_MYCHA</name>
<reference evidence="1 2" key="1">
    <citation type="journal article" date="2012" name="J. Bacteriol.">
        <title>Genome Sequence of "Candidatus Mycoplasma haemolamae" Strain Purdue, a Red Blood Cell Pathogen of Alpacas (Vicugna pacos) and Llamas (Lama glama).</title>
        <authorList>
            <person name="Guimaraes A.M."/>
            <person name="Toth B."/>
            <person name="Santos A.P."/>
            <person name="do Nascimento N.C."/>
            <person name="Kritchevsky J.E."/>
            <person name="Messick J.B."/>
        </authorList>
    </citation>
    <scope>NUCLEOTIDE SEQUENCE [LARGE SCALE GENOMIC DNA]</scope>
    <source>
        <strain evidence="1 2">Purdue</strain>
    </source>
</reference>
<dbReference type="AlphaFoldDB" id="I7BAJ4"/>
<organism evidence="1 2">
    <name type="scientific">Mycoplasma haematolamae (strain Purdue)</name>
    <dbReference type="NCBI Taxonomy" id="1212765"/>
    <lineage>
        <taxon>Bacteria</taxon>
        <taxon>Bacillati</taxon>
        <taxon>Mycoplasmatota</taxon>
        <taxon>Mollicutes</taxon>
        <taxon>Mycoplasmataceae</taxon>
        <taxon>Mycoplasma</taxon>
    </lineage>
</organism>
<sequence>MSLTSLWLRGLSSQGKIYLATSSLALGSATTGALAVDGTRESIWQGVSYVSSSVSNFLGETLKASEAPPTQVSSNDNVVNQIFSDAFDGFTLVVSRGASLTWNSVIYVGDKAHKAKKTYDTTKKHTLSTWSFLKSNYKVLWEFLRSSFRDIDLKKLYEWLSSSQASNMIAKHQSQMSGVMTSLKSVLDKSYSIGFDSGKPFRKIFKEFMDKPQNLSSWISKAQGRLNVLNSYLNGKTNSDLNNVSIIVNFWSSSEDDIGKIDYQKFRSK</sequence>
<dbReference type="STRING" id="1212765.MHLP_03750"/>
<dbReference type="Proteomes" id="UP000006502">
    <property type="component" value="Chromosome"/>
</dbReference>
<dbReference type="PATRIC" id="fig|1212765.3.peg.850"/>